<dbReference type="NCBIfam" id="TIGR00611">
    <property type="entry name" value="recf"/>
    <property type="match status" value="1"/>
</dbReference>
<comment type="similarity">
    <text evidence="2 9">Belongs to the RecF family.</text>
</comment>
<gene>
    <name evidence="9" type="primary">recF</name>
    <name evidence="11" type="ORF">C3942_05210</name>
</gene>
<dbReference type="GO" id="GO:0005524">
    <property type="term" value="F:ATP binding"/>
    <property type="evidence" value="ECO:0007669"/>
    <property type="project" value="UniProtKB-UniRule"/>
</dbReference>
<evidence type="ECO:0000256" key="2">
    <source>
        <dbReference type="ARBA" id="ARBA00008016"/>
    </source>
</evidence>
<dbReference type="GO" id="GO:0006260">
    <property type="term" value="P:DNA replication"/>
    <property type="evidence" value="ECO:0007669"/>
    <property type="project" value="UniProtKB-UniRule"/>
</dbReference>
<protein>
    <recommendedName>
        <fullName evidence="3 9">DNA replication and repair protein RecF</fullName>
    </recommendedName>
</protein>
<dbReference type="GO" id="GO:0003697">
    <property type="term" value="F:single-stranded DNA binding"/>
    <property type="evidence" value="ECO:0007669"/>
    <property type="project" value="UniProtKB-UniRule"/>
</dbReference>
<proteinExistence type="inferred from homology"/>
<keyword evidence="12" id="KW-1185">Reference proteome</keyword>
<comment type="function">
    <text evidence="9">The RecF protein is involved in DNA metabolism; it is required for DNA replication and normal SOS inducibility. RecF binds preferentially to single-stranded, linear DNA. It also seems to bind ATP.</text>
</comment>
<feature type="domain" description="RecF/RecN/SMC N-terminal" evidence="10">
    <location>
        <begin position="4"/>
        <end position="335"/>
    </location>
</feature>
<dbReference type="InterPro" id="IPR001238">
    <property type="entry name" value="DNA-binding_RecF"/>
</dbReference>
<evidence type="ECO:0000256" key="3">
    <source>
        <dbReference type="ARBA" id="ARBA00020170"/>
    </source>
</evidence>
<evidence type="ECO:0000313" key="12">
    <source>
        <dbReference type="Proteomes" id="UP000238220"/>
    </source>
</evidence>
<evidence type="ECO:0000256" key="7">
    <source>
        <dbReference type="ARBA" id="ARBA00022840"/>
    </source>
</evidence>
<dbReference type="Pfam" id="PF02463">
    <property type="entry name" value="SMC_N"/>
    <property type="match status" value="1"/>
</dbReference>
<dbReference type="PANTHER" id="PTHR32182">
    <property type="entry name" value="DNA REPLICATION AND REPAIR PROTEIN RECF"/>
    <property type="match status" value="1"/>
</dbReference>
<keyword evidence="9" id="KW-0234">DNA repair</keyword>
<organism evidence="11 12">
    <name type="scientific">Solimonas fluminis</name>
    <dbReference type="NCBI Taxonomy" id="2086571"/>
    <lineage>
        <taxon>Bacteria</taxon>
        <taxon>Pseudomonadati</taxon>
        <taxon>Pseudomonadota</taxon>
        <taxon>Gammaproteobacteria</taxon>
        <taxon>Nevskiales</taxon>
        <taxon>Nevskiaceae</taxon>
        <taxon>Solimonas</taxon>
    </lineage>
</organism>
<accession>A0A2S5TJD5</accession>
<dbReference type="GO" id="GO:0005737">
    <property type="term" value="C:cytoplasm"/>
    <property type="evidence" value="ECO:0007669"/>
    <property type="project" value="UniProtKB-SubCell"/>
</dbReference>
<keyword evidence="4 9" id="KW-0963">Cytoplasm</keyword>
<comment type="subcellular location">
    <subcellularLocation>
        <location evidence="1 9">Cytoplasm</location>
    </subcellularLocation>
</comment>
<evidence type="ECO:0000256" key="5">
    <source>
        <dbReference type="ARBA" id="ARBA00022705"/>
    </source>
</evidence>
<dbReference type="GO" id="GO:0009432">
    <property type="term" value="P:SOS response"/>
    <property type="evidence" value="ECO:0007669"/>
    <property type="project" value="UniProtKB-UniRule"/>
</dbReference>
<evidence type="ECO:0000256" key="4">
    <source>
        <dbReference type="ARBA" id="ARBA00022490"/>
    </source>
</evidence>
<dbReference type="GO" id="GO:0000731">
    <property type="term" value="P:DNA synthesis involved in DNA repair"/>
    <property type="evidence" value="ECO:0007669"/>
    <property type="project" value="TreeGrafter"/>
</dbReference>
<dbReference type="InterPro" id="IPR042174">
    <property type="entry name" value="RecF_2"/>
</dbReference>
<keyword evidence="9" id="KW-0227">DNA damage</keyword>
<keyword evidence="8 9" id="KW-0238">DNA-binding</keyword>
<dbReference type="EMBL" id="PSNW01000002">
    <property type="protein sequence ID" value="PPE75075.1"/>
    <property type="molecule type" value="Genomic_DNA"/>
</dbReference>
<name>A0A2S5TJD5_9GAMM</name>
<dbReference type="InterPro" id="IPR003395">
    <property type="entry name" value="RecF/RecN/SMC_N"/>
</dbReference>
<keyword evidence="7 9" id="KW-0067">ATP-binding</keyword>
<keyword evidence="5 9" id="KW-0235">DNA replication</keyword>
<sequence>MPHLAQVGAENFRVFETLSLRFHRRLNFVYGDNAAGKTTLLELVHVLSRGRSFRGSSLQDCAGPAGKHWRLRGRYQEQGEALPVVVDAAWAQGELAQKRAGQAASRLELLREYPVQILEPGLHKLLQDGPSYRRGFLDWGVFHVEHGFHPAWRRYSRALRQRNLALRQRAPDRELEPWTAELAQSGEQVHAYRLAQLEALRPYMERLVPRLLDTDDWSLDLQAGWTAGQSLRQTLDAHLARDRQQGLTQDGPQRAELRLRLFQRQTKTLVSRGQQKQLIAALLLSQCELICETTGSAPILLVDDFGSELGEDYQKRLFQTLRDYPGQLFITSFAPAGVLENIGEGAMFHVEHGRCRAVSP</sequence>
<dbReference type="Proteomes" id="UP000238220">
    <property type="component" value="Unassembled WGS sequence"/>
</dbReference>
<dbReference type="Gene3D" id="1.20.1050.90">
    <property type="entry name" value="RecF/RecN/SMC, N-terminal domain"/>
    <property type="match status" value="1"/>
</dbReference>
<dbReference type="SUPFAM" id="SSF52540">
    <property type="entry name" value="P-loop containing nucleoside triphosphate hydrolases"/>
    <property type="match status" value="1"/>
</dbReference>
<evidence type="ECO:0000313" key="11">
    <source>
        <dbReference type="EMBL" id="PPE75075.1"/>
    </source>
</evidence>
<dbReference type="PROSITE" id="PS00617">
    <property type="entry name" value="RECF_1"/>
    <property type="match status" value="1"/>
</dbReference>
<evidence type="ECO:0000256" key="9">
    <source>
        <dbReference type="HAMAP-Rule" id="MF_00365"/>
    </source>
</evidence>
<dbReference type="InterPro" id="IPR018078">
    <property type="entry name" value="DNA-binding_RecF_CS"/>
</dbReference>
<dbReference type="PANTHER" id="PTHR32182:SF0">
    <property type="entry name" value="DNA REPLICATION AND REPAIR PROTEIN RECF"/>
    <property type="match status" value="1"/>
</dbReference>
<dbReference type="AlphaFoldDB" id="A0A2S5TJD5"/>
<keyword evidence="6 9" id="KW-0547">Nucleotide-binding</keyword>
<evidence type="ECO:0000259" key="10">
    <source>
        <dbReference type="Pfam" id="PF02463"/>
    </source>
</evidence>
<dbReference type="RefSeq" id="WP_104229301.1">
    <property type="nucleotide sequence ID" value="NZ_PSNW01000002.1"/>
</dbReference>
<reference evidence="11 12" key="1">
    <citation type="submission" date="2018-02" db="EMBL/GenBank/DDBJ databases">
        <title>Genome sequencing of Solimonas sp. HR-BB.</title>
        <authorList>
            <person name="Lee Y."/>
            <person name="Jeon C.O."/>
        </authorList>
    </citation>
    <scope>NUCLEOTIDE SEQUENCE [LARGE SCALE GENOMIC DNA]</scope>
    <source>
        <strain evidence="11 12">HR-BB</strain>
    </source>
</reference>
<feature type="binding site" evidence="9">
    <location>
        <begin position="31"/>
        <end position="38"/>
    </location>
    <ligand>
        <name>ATP</name>
        <dbReference type="ChEBI" id="CHEBI:30616"/>
    </ligand>
</feature>
<evidence type="ECO:0000256" key="6">
    <source>
        <dbReference type="ARBA" id="ARBA00022741"/>
    </source>
</evidence>
<dbReference type="Gene3D" id="3.40.50.300">
    <property type="entry name" value="P-loop containing nucleotide triphosphate hydrolases"/>
    <property type="match status" value="1"/>
</dbReference>
<dbReference type="OrthoDB" id="9803889at2"/>
<evidence type="ECO:0000256" key="8">
    <source>
        <dbReference type="ARBA" id="ARBA00023125"/>
    </source>
</evidence>
<keyword evidence="9" id="KW-0742">SOS response</keyword>
<evidence type="ECO:0000256" key="1">
    <source>
        <dbReference type="ARBA" id="ARBA00004496"/>
    </source>
</evidence>
<dbReference type="GO" id="GO:0006302">
    <property type="term" value="P:double-strand break repair"/>
    <property type="evidence" value="ECO:0007669"/>
    <property type="project" value="TreeGrafter"/>
</dbReference>
<dbReference type="HAMAP" id="MF_00365">
    <property type="entry name" value="RecF"/>
    <property type="match status" value="1"/>
</dbReference>
<comment type="caution">
    <text evidence="11">The sequence shown here is derived from an EMBL/GenBank/DDBJ whole genome shotgun (WGS) entry which is preliminary data.</text>
</comment>
<dbReference type="InterPro" id="IPR027417">
    <property type="entry name" value="P-loop_NTPase"/>
</dbReference>